<gene>
    <name evidence="2" type="ORF">LCGC14_0962990</name>
</gene>
<sequence>MKKLLYNQNLKHVDQKEVKRSQQAGAQPRLRSSTTWYFHNKKVN</sequence>
<feature type="compositionally biased region" description="Polar residues" evidence="1">
    <location>
        <begin position="21"/>
        <end position="37"/>
    </location>
</feature>
<evidence type="ECO:0000256" key="1">
    <source>
        <dbReference type="SAM" id="MobiDB-lite"/>
    </source>
</evidence>
<feature type="compositionally biased region" description="Polar residues" evidence="1">
    <location>
        <begin position="1"/>
        <end position="10"/>
    </location>
</feature>
<evidence type="ECO:0000313" key="2">
    <source>
        <dbReference type="EMBL" id="KKN17720.1"/>
    </source>
</evidence>
<comment type="caution">
    <text evidence="2">The sequence shown here is derived from an EMBL/GenBank/DDBJ whole genome shotgun (WGS) entry which is preliminary data.</text>
</comment>
<dbReference type="EMBL" id="LAZR01003495">
    <property type="protein sequence ID" value="KKN17720.1"/>
    <property type="molecule type" value="Genomic_DNA"/>
</dbReference>
<reference evidence="2" key="1">
    <citation type="journal article" date="2015" name="Nature">
        <title>Complex archaea that bridge the gap between prokaryotes and eukaryotes.</title>
        <authorList>
            <person name="Spang A."/>
            <person name="Saw J.H."/>
            <person name="Jorgensen S.L."/>
            <person name="Zaremba-Niedzwiedzka K."/>
            <person name="Martijn J."/>
            <person name="Lind A.E."/>
            <person name="van Eijk R."/>
            <person name="Schleper C."/>
            <person name="Guy L."/>
            <person name="Ettema T.J."/>
        </authorList>
    </citation>
    <scope>NUCLEOTIDE SEQUENCE</scope>
</reference>
<feature type="compositionally biased region" description="Basic and acidic residues" evidence="1">
    <location>
        <begin position="11"/>
        <end position="20"/>
    </location>
</feature>
<dbReference type="AlphaFoldDB" id="A0A0F9NE04"/>
<accession>A0A0F9NE04</accession>
<feature type="region of interest" description="Disordered" evidence="1">
    <location>
        <begin position="1"/>
        <end position="44"/>
    </location>
</feature>
<organism evidence="2">
    <name type="scientific">marine sediment metagenome</name>
    <dbReference type="NCBI Taxonomy" id="412755"/>
    <lineage>
        <taxon>unclassified sequences</taxon>
        <taxon>metagenomes</taxon>
        <taxon>ecological metagenomes</taxon>
    </lineage>
</organism>
<proteinExistence type="predicted"/>
<protein>
    <submittedName>
        <fullName evidence="2">Uncharacterized protein</fullName>
    </submittedName>
</protein>
<name>A0A0F9NE04_9ZZZZ</name>